<reference evidence="1" key="1">
    <citation type="submission" date="2014-11" db="EMBL/GenBank/DDBJ databases">
        <authorList>
            <person name="Otto D Thomas"/>
            <person name="Naeem Raeece"/>
        </authorList>
    </citation>
    <scope>NUCLEOTIDE SEQUENCE</scope>
</reference>
<dbReference type="PhylomeDB" id="A0A0G4I3B2"/>
<gene>
    <name evidence="1" type="ORF">Cvel_10617</name>
</gene>
<dbReference type="SUPFAM" id="SSF48403">
    <property type="entry name" value="Ankyrin repeat"/>
    <property type="match status" value="1"/>
</dbReference>
<evidence type="ECO:0000313" key="1">
    <source>
        <dbReference type="EMBL" id="CEM51433.1"/>
    </source>
</evidence>
<protein>
    <submittedName>
        <fullName evidence="1">Uncharacterized protein</fullName>
    </submittedName>
</protein>
<accession>A0A0G4I3B2</accession>
<dbReference type="Gene3D" id="1.25.40.20">
    <property type="entry name" value="Ankyrin repeat-containing domain"/>
    <property type="match status" value="1"/>
</dbReference>
<dbReference type="EMBL" id="CDMZ01004946">
    <property type="protein sequence ID" value="CEM51433.1"/>
    <property type="molecule type" value="Genomic_DNA"/>
</dbReference>
<organism evidence="1">
    <name type="scientific">Chromera velia CCMP2878</name>
    <dbReference type="NCBI Taxonomy" id="1169474"/>
    <lineage>
        <taxon>Eukaryota</taxon>
        <taxon>Sar</taxon>
        <taxon>Alveolata</taxon>
        <taxon>Colpodellida</taxon>
        <taxon>Chromeraceae</taxon>
        <taxon>Chromera</taxon>
    </lineage>
</organism>
<dbReference type="InterPro" id="IPR036770">
    <property type="entry name" value="Ankyrin_rpt-contain_sf"/>
</dbReference>
<dbReference type="AlphaFoldDB" id="A0A0G4I3B2"/>
<proteinExistence type="predicted"/>
<sequence length="258" mass="28198">MEDTVEGYVERLKSLQASVASTFKYQIDLVEMTLRAEGAADSSAGAAAAAADVPRVRPEDLAALEGLEKTIKDFSRKMKGQLGEVMSRHVRIDVGSLHEMGVGDVVRAFRPVSAKTTQQRLSEFIRGESSGDDFRLCLKAGAYVNSLFEGQTALMRTVRANHREAFEMILNDHPDFEVRAGQVPPLPNGVRGVAAGDTVVIVACRLRRWDMVWSLVAEGADPNTVGSDGNLWKKALVFACEAAERQLDPESATFDRRS</sequence>
<dbReference type="VEuPathDB" id="CryptoDB:Cvel_10617"/>
<name>A0A0G4I3B2_9ALVE</name>